<dbReference type="Proteomes" id="UP000284702">
    <property type="component" value="Unassembled WGS sequence"/>
</dbReference>
<gene>
    <name evidence="3" type="ORF">B5M09_012974</name>
</gene>
<feature type="coiled-coil region" evidence="1">
    <location>
        <begin position="79"/>
        <end position="113"/>
    </location>
</feature>
<sequence length="406" mass="45779">MSAPLLIDDLSALKRENKEFQKALTKAVTNLKDLSHYSEYIHRPLEEAKDSPSLPHRHPIPVRDGGRSRDGDQPLTIQMKAAQAMHEEYEALIADLSSEVRQLRIELSRREASAAKDATTIANLSTQLSASTSEIQARSSALSECMDRIQDLETTVASQTRAILTKETERKQLDADAVDMRRQLRAADTSAQELTMLQASLDQERTTRKKAEKRVVDLDAKVKVLHGQCAVLEQMHATVHMSLESMEQAIGLMTIPQVDAQHRKDMQLVVEQLDEAKSMLGRVQVDMSDRIARRDTRISRLKVAVLDLQQEKTQWQAQVDRFHKALRSATTADDRIHVERLDEAKMAAAEDAARCHRLEKELSDLRTELALADEARRVQAQRHALLGKEAEAAYVWEKFVTQQAAS</sequence>
<dbReference type="VEuPathDB" id="FungiDB:H257_07854"/>
<dbReference type="Gene3D" id="1.10.287.1490">
    <property type="match status" value="1"/>
</dbReference>
<evidence type="ECO:0000313" key="4">
    <source>
        <dbReference type="Proteomes" id="UP000284702"/>
    </source>
</evidence>
<keyword evidence="1" id="KW-0175">Coiled coil</keyword>
<dbReference type="EMBL" id="MZMZ02000848">
    <property type="protein sequence ID" value="RQM30327.1"/>
    <property type="molecule type" value="Genomic_DNA"/>
</dbReference>
<dbReference type="AlphaFoldDB" id="A0A425DM18"/>
<feature type="coiled-coil region" evidence="1">
    <location>
        <begin position="298"/>
        <end position="375"/>
    </location>
</feature>
<organism evidence="3 4">
    <name type="scientific">Aphanomyces astaci</name>
    <name type="common">Crayfish plague agent</name>
    <dbReference type="NCBI Taxonomy" id="112090"/>
    <lineage>
        <taxon>Eukaryota</taxon>
        <taxon>Sar</taxon>
        <taxon>Stramenopiles</taxon>
        <taxon>Oomycota</taxon>
        <taxon>Saprolegniomycetes</taxon>
        <taxon>Saprolegniales</taxon>
        <taxon>Verrucalvaceae</taxon>
        <taxon>Aphanomyces</taxon>
    </lineage>
</organism>
<reference evidence="3" key="1">
    <citation type="submission" date="2018-07" db="EMBL/GenBank/DDBJ databases">
        <title>Annotation of Aphanomyces astaci genome assembly.</title>
        <authorList>
            <person name="Studholme D.J."/>
        </authorList>
    </citation>
    <scope>NUCLEOTIDE SEQUENCE [LARGE SCALE GENOMIC DNA]</scope>
    <source>
        <strain evidence="3">Pc</strain>
    </source>
</reference>
<proteinExistence type="predicted"/>
<feature type="coiled-coil region" evidence="1">
    <location>
        <begin position="194"/>
        <end position="221"/>
    </location>
</feature>
<comment type="caution">
    <text evidence="3">The sequence shown here is derived from an EMBL/GenBank/DDBJ whole genome shotgun (WGS) entry which is preliminary data.</text>
</comment>
<evidence type="ECO:0000256" key="1">
    <source>
        <dbReference type="SAM" id="Coils"/>
    </source>
</evidence>
<protein>
    <submittedName>
        <fullName evidence="3">Uncharacterized protein</fullName>
    </submittedName>
</protein>
<keyword evidence="4" id="KW-1185">Reference proteome</keyword>
<name>A0A425DM18_APHAT</name>
<accession>A0A425DM18</accession>
<evidence type="ECO:0000256" key="2">
    <source>
        <dbReference type="SAM" id="MobiDB-lite"/>
    </source>
</evidence>
<feature type="region of interest" description="Disordered" evidence="2">
    <location>
        <begin position="45"/>
        <end position="73"/>
    </location>
</feature>
<evidence type="ECO:0000313" key="3">
    <source>
        <dbReference type="EMBL" id="RQM30327.1"/>
    </source>
</evidence>